<feature type="transmembrane region" description="Helical" evidence="5">
    <location>
        <begin position="156"/>
        <end position="177"/>
    </location>
</feature>
<dbReference type="RefSeq" id="WP_082362681.1">
    <property type="nucleotide sequence ID" value="NZ_CP012159.1"/>
</dbReference>
<feature type="transmembrane region" description="Helical" evidence="5">
    <location>
        <begin position="98"/>
        <end position="116"/>
    </location>
</feature>
<feature type="domain" description="Cation/H+ exchanger transmembrane" evidence="6">
    <location>
        <begin position="54"/>
        <end position="401"/>
    </location>
</feature>
<evidence type="ECO:0000256" key="3">
    <source>
        <dbReference type="ARBA" id="ARBA00022989"/>
    </source>
</evidence>
<dbReference type="GO" id="GO:1902600">
    <property type="term" value="P:proton transmembrane transport"/>
    <property type="evidence" value="ECO:0007669"/>
    <property type="project" value="InterPro"/>
</dbReference>
<evidence type="ECO:0000313" key="8">
    <source>
        <dbReference type="Proteomes" id="UP000067626"/>
    </source>
</evidence>
<dbReference type="Pfam" id="PF00999">
    <property type="entry name" value="Na_H_Exchanger"/>
    <property type="match status" value="1"/>
</dbReference>
<dbReference type="OrthoDB" id="9783404at2"/>
<dbReference type="PANTHER" id="PTHR43021:SF2">
    <property type="entry name" value="CATION_H+ EXCHANGER DOMAIN-CONTAINING PROTEIN"/>
    <property type="match status" value="1"/>
</dbReference>
<dbReference type="GO" id="GO:0016020">
    <property type="term" value="C:membrane"/>
    <property type="evidence" value="ECO:0007669"/>
    <property type="project" value="UniProtKB-SubCell"/>
</dbReference>
<dbReference type="Proteomes" id="UP000067626">
    <property type="component" value="Chromosome"/>
</dbReference>
<feature type="transmembrane region" description="Helical" evidence="5">
    <location>
        <begin position="197"/>
        <end position="223"/>
    </location>
</feature>
<dbReference type="PANTHER" id="PTHR43021">
    <property type="entry name" value="NA(+)/H(+) ANTIPORTER-RELATED"/>
    <property type="match status" value="1"/>
</dbReference>
<keyword evidence="8" id="KW-1185">Reference proteome</keyword>
<dbReference type="AlphaFoldDB" id="A0A0K1EHB8"/>
<sequence length="455" mass="47345">MSAARDARPRRLSQHLTHAVVLLLLFAVLYAGTQAVPGLNGPAATIAAAGFLLLAGTLASELVEPLGLPHLSGYILAGVLAGPHVLHLVDHHTVNELSGVNALALALIALAGGAELKLEMVRKVLKSIAIHLLMQTVLVFIGLTAIFYAVRSWIPFMAELSTSAAAGVAVLWGVLAVSRSPSATLGILSQTRASGPLAMHTLAFVMTSDIVVITMAACSISAVRPLIEPGSSMSLRELEVLGHELLGSIAIGTTLGLALAAYLRIVGRQLILVFVALGFGATEVLRYLRFDALLVFMTAGFVVMNLSKQGEKLLHAVEDAASLVFVLFFATAGAHLDLPLLRDLWPVALLLGVSRALITWGAGRISSHMAGDSPLITRWASAGLVSQAGLSIGLGLVMERAFPSLGSGFRALVVACVAFNEVVGPILFKLALDRAGETAVEASRGAPASQAPSTP</sequence>
<organism evidence="7 8">
    <name type="scientific">Chondromyces crocatus</name>
    <dbReference type="NCBI Taxonomy" id="52"/>
    <lineage>
        <taxon>Bacteria</taxon>
        <taxon>Pseudomonadati</taxon>
        <taxon>Myxococcota</taxon>
        <taxon>Polyangia</taxon>
        <taxon>Polyangiales</taxon>
        <taxon>Polyangiaceae</taxon>
        <taxon>Chondromyces</taxon>
    </lineage>
</organism>
<evidence type="ECO:0000259" key="6">
    <source>
        <dbReference type="Pfam" id="PF00999"/>
    </source>
</evidence>
<dbReference type="InterPro" id="IPR006153">
    <property type="entry name" value="Cation/H_exchanger_TM"/>
</dbReference>
<name>A0A0K1EHB8_CHOCO</name>
<dbReference type="EMBL" id="CP012159">
    <property type="protein sequence ID" value="AKT40260.1"/>
    <property type="molecule type" value="Genomic_DNA"/>
</dbReference>
<feature type="transmembrane region" description="Helical" evidence="5">
    <location>
        <begin position="270"/>
        <end position="286"/>
    </location>
</feature>
<comment type="subcellular location">
    <subcellularLocation>
        <location evidence="1">Membrane</location>
        <topology evidence="1">Multi-pass membrane protein</topology>
    </subcellularLocation>
</comment>
<dbReference type="InterPro" id="IPR038770">
    <property type="entry name" value="Na+/solute_symporter_sf"/>
</dbReference>
<gene>
    <name evidence="7" type="ORF">CMC5_044130</name>
</gene>
<evidence type="ECO:0000256" key="4">
    <source>
        <dbReference type="ARBA" id="ARBA00023136"/>
    </source>
</evidence>
<dbReference type="Gene3D" id="1.20.1530.20">
    <property type="match status" value="1"/>
</dbReference>
<evidence type="ECO:0000256" key="5">
    <source>
        <dbReference type="SAM" id="Phobius"/>
    </source>
</evidence>
<evidence type="ECO:0000256" key="1">
    <source>
        <dbReference type="ARBA" id="ARBA00004141"/>
    </source>
</evidence>
<reference evidence="7 8" key="1">
    <citation type="submission" date="2015-07" db="EMBL/GenBank/DDBJ databases">
        <title>Genome analysis of myxobacterium Chondromyces crocatus Cm c5 reveals a high potential for natural compound synthesis and the genetic basis for the loss of fruiting body formation.</title>
        <authorList>
            <person name="Zaburannyi N."/>
            <person name="Bunk B."/>
            <person name="Maier J."/>
            <person name="Overmann J."/>
            <person name="Mueller R."/>
        </authorList>
    </citation>
    <scope>NUCLEOTIDE SEQUENCE [LARGE SCALE GENOMIC DNA]</scope>
    <source>
        <strain evidence="7 8">Cm c5</strain>
    </source>
</reference>
<proteinExistence type="predicted"/>
<feature type="transmembrane region" description="Helical" evidence="5">
    <location>
        <begin position="66"/>
        <end position="86"/>
    </location>
</feature>
<dbReference type="KEGG" id="ccro:CMC5_044130"/>
<protein>
    <submittedName>
        <fullName evidence="7">Sodium/hydrogen exchanger family protein</fullName>
    </submittedName>
</protein>
<accession>A0A0K1EHB8</accession>
<evidence type="ECO:0000256" key="2">
    <source>
        <dbReference type="ARBA" id="ARBA00022692"/>
    </source>
</evidence>
<dbReference type="GO" id="GO:0015297">
    <property type="term" value="F:antiporter activity"/>
    <property type="evidence" value="ECO:0007669"/>
    <property type="project" value="InterPro"/>
</dbReference>
<feature type="transmembrane region" description="Helical" evidence="5">
    <location>
        <begin position="128"/>
        <end position="150"/>
    </location>
</feature>
<keyword evidence="4 5" id="KW-0472">Membrane</keyword>
<keyword evidence="3 5" id="KW-1133">Transmembrane helix</keyword>
<evidence type="ECO:0000313" key="7">
    <source>
        <dbReference type="EMBL" id="AKT40260.1"/>
    </source>
</evidence>
<feature type="transmembrane region" description="Helical" evidence="5">
    <location>
        <begin position="41"/>
        <end position="59"/>
    </location>
</feature>
<dbReference type="STRING" id="52.CMC5_044130"/>
<keyword evidence="2 5" id="KW-0812">Transmembrane</keyword>
<feature type="transmembrane region" description="Helical" evidence="5">
    <location>
        <begin position="243"/>
        <end position="263"/>
    </location>
</feature>